<name>A0A517ST64_9BACT</name>
<dbReference type="NCBIfam" id="TIGR01965">
    <property type="entry name" value="VCBS_repeat"/>
    <property type="match status" value="1"/>
</dbReference>
<dbReference type="Gene3D" id="2.60.40.60">
    <property type="entry name" value="Cadherins"/>
    <property type="match status" value="1"/>
</dbReference>
<dbReference type="Pfam" id="PF17963">
    <property type="entry name" value="Big_9"/>
    <property type="match status" value="1"/>
</dbReference>
<keyword evidence="3" id="KW-1185">Reference proteome</keyword>
<dbReference type="RefSeq" id="WP_419188279.1">
    <property type="nucleotide sequence ID" value="NZ_CP036272.1"/>
</dbReference>
<accession>A0A517ST64</accession>
<dbReference type="SUPFAM" id="SSF49313">
    <property type="entry name" value="Cadherin-like"/>
    <property type="match status" value="1"/>
</dbReference>
<protein>
    <submittedName>
        <fullName evidence="2">Cadherin domain protein</fullName>
    </submittedName>
</protein>
<reference evidence="2 3" key="1">
    <citation type="submission" date="2019-02" db="EMBL/GenBank/DDBJ databases">
        <title>Deep-cultivation of Planctomycetes and their phenomic and genomic characterization uncovers novel biology.</title>
        <authorList>
            <person name="Wiegand S."/>
            <person name="Jogler M."/>
            <person name="Boedeker C."/>
            <person name="Pinto D."/>
            <person name="Vollmers J."/>
            <person name="Rivas-Marin E."/>
            <person name="Kohn T."/>
            <person name="Peeters S.H."/>
            <person name="Heuer A."/>
            <person name="Rast P."/>
            <person name="Oberbeckmann S."/>
            <person name="Bunk B."/>
            <person name="Jeske O."/>
            <person name="Meyerdierks A."/>
            <person name="Storesund J.E."/>
            <person name="Kallscheuer N."/>
            <person name="Luecker S."/>
            <person name="Lage O.M."/>
            <person name="Pohl T."/>
            <person name="Merkel B.J."/>
            <person name="Hornburger P."/>
            <person name="Mueller R.-W."/>
            <person name="Bruemmer F."/>
            <person name="Labrenz M."/>
            <person name="Spormann A.M."/>
            <person name="Op den Camp H."/>
            <person name="Overmann J."/>
            <person name="Amann R."/>
            <person name="Jetten M.S.M."/>
            <person name="Mascher T."/>
            <person name="Medema M.H."/>
            <person name="Devos D.P."/>
            <person name="Kaster A.-K."/>
            <person name="Ovreas L."/>
            <person name="Rohde M."/>
            <person name="Galperin M.Y."/>
            <person name="Jogler C."/>
        </authorList>
    </citation>
    <scope>NUCLEOTIDE SEQUENCE [LARGE SCALE GENOMIC DNA]</scope>
    <source>
        <strain evidence="2 3">SV_7m_r</strain>
    </source>
</reference>
<dbReference type="Proteomes" id="UP000315003">
    <property type="component" value="Chromosome"/>
</dbReference>
<evidence type="ECO:0000313" key="3">
    <source>
        <dbReference type="Proteomes" id="UP000315003"/>
    </source>
</evidence>
<dbReference type="GO" id="GO:0005509">
    <property type="term" value="F:calcium ion binding"/>
    <property type="evidence" value="ECO:0007669"/>
    <property type="project" value="InterPro"/>
</dbReference>
<sequence>MVLHYVDGGRGDDDLVTNGTIANLGAPGVTLNQAPTIEAQGFEILENATAVGTVIADDADLPDESLSFEISGGADADQFSIDADGQLSFNAAPDFENPADNDGDNTYEIEVQVTDASGASDTATVSVVVNNQTAIISGQVFIDVDADGAFDVGSDSAMDGVAIDLIMGNEVLASDVTELGGVFAFEVADEMATYHLLQHQPSGVADGITVLGDAGGTVISSNEMQVTLTGQDASDYMFTETGQGIQQGDTAPI</sequence>
<dbReference type="GO" id="GO:0016020">
    <property type="term" value="C:membrane"/>
    <property type="evidence" value="ECO:0007669"/>
    <property type="project" value="InterPro"/>
</dbReference>
<proteinExistence type="predicted"/>
<evidence type="ECO:0000259" key="1">
    <source>
        <dbReference type="PROSITE" id="PS50268"/>
    </source>
</evidence>
<dbReference type="EMBL" id="CP036272">
    <property type="protein sequence ID" value="QDT59317.1"/>
    <property type="molecule type" value="Genomic_DNA"/>
</dbReference>
<dbReference type="PROSITE" id="PS50268">
    <property type="entry name" value="CADHERIN_2"/>
    <property type="match status" value="1"/>
</dbReference>
<dbReference type="GO" id="GO:0007156">
    <property type="term" value="P:homophilic cell adhesion via plasma membrane adhesion molecules"/>
    <property type="evidence" value="ECO:0007669"/>
    <property type="project" value="InterPro"/>
</dbReference>
<dbReference type="InterPro" id="IPR015919">
    <property type="entry name" value="Cadherin-like_sf"/>
</dbReference>
<dbReference type="InterPro" id="IPR002126">
    <property type="entry name" value="Cadherin-like_dom"/>
</dbReference>
<dbReference type="AlphaFoldDB" id="A0A517ST64"/>
<dbReference type="InterPro" id="IPR010221">
    <property type="entry name" value="VCBS_dom"/>
</dbReference>
<dbReference type="Gene3D" id="2.60.40.10">
    <property type="entry name" value="Immunoglobulins"/>
    <property type="match status" value="1"/>
</dbReference>
<feature type="domain" description="Cadherin" evidence="1">
    <location>
        <begin position="36"/>
        <end position="141"/>
    </location>
</feature>
<dbReference type="InterPro" id="IPR013783">
    <property type="entry name" value="Ig-like_fold"/>
</dbReference>
<gene>
    <name evidence="2" type="ORF">SV7mr_18240</name>
</gene>
<evidence type="ECO:0000313" key="2">
    <source>
        <dbReference type="EMBL" id="QDT59317.1"/>
    </source>
</evidence>
<organism evidence="2 3">
    <name type="scientific">Stieleria bergensis</name>
    <dbReference type="NCBI Taxonomy" id="2528025"/>
    <lineage>
        <taxon>Bacteria</taxon>
        <taxon>Pseudomonadati</taxon>
        <taxon>Planctomycetota</taxon>
        <taxon>Planctomycetia</taxon>
        <taxon>Pirellulales</taxon>
        <taxon>Pirellulaceae</taxon>
        <taxon>Stieleria</taxon>
    </lineage>
</organism>